<protein>
    <submittedName>
        <fullName evidence="4">[PSI+] inducibility protein 3</fullName>
    </submittedName>
</protein>
<feature type="domain" description="SH3" evidence="3">
    <location>
        <begin position="50"/>
        <end position="116"/>
    </location>
</feature>
<proteinExistence type="predicted"/>
<dbReference type="AlphaFoldDB" id="A0A1C7M7I5"/>
<accession>A0A1C7M7I5</accession>
<evidence type="ECO:0000256" key="1">
    <source>
        <dbReference type="ARBA" id="ARBA00022443"/>
    </source>
</evidence>
<dbReference type="Proteomes" id="UP000092993">
    <property type="component" value="Unassembled WGS sequence"/>
</dbReference>
<evidence type="ECO:0000256" key="2">
    <source>
        <dbReference type="PROSITE-ProRule" id="PRU00192"/>
    </source>
</evidence>
<dbReference type="SUPFAM" id="SSF50044">
    <property type="entry name" value="SH3-domain"/>
    <property type="match status" value="1"/>
</dbReference>
<dbReference type="STRING" id="5627.A0A1C7M7I5"/>
<evidence type="ECO:0000259" key="3">
    <source>
        <dbReference type="PROSITE" id="PS50002"/>
    </source>
</evidence>
<dbReference type="OMA" id="EWWKGRN"/>
<keyword evidence="5" id="KW-1185">Reference proteome</keyword>
<dbReference type="Gene3D" id="2.30.30.40">
    <property type="entry name" value="SH3 Domains"/>
    <property type="match status" value="1"/>
</dbReference>
<evidence type="ECO:0000313" key="4">
    <source>
        <dbReference type="EMBL" id="OBZ72329.1"/>
    </source>
</evidence>
<dbReference type="InterPro" id="IPR036028">
    <property type="entry name" value="SH3-like_dom_sf"/>
</dbReference>
<dbReference type="InterPro" id="IPR001452">
    <property type="entry name" value="SH3_domain"/>
</dbReference>
<keyword evidence="1 2" id="KW-0728">SH3 domain</keyword>
<evidence type="ECO:0000313" key="5">
    <source>
        <dbReference type="Proteomes" id="UP000092993"/>
    </source>
</evidence>
<comment type="caution">
    <text evidence="4">The sequence shown here is derived from an EMBL/GenBank/DDBJ whole genome shotgun (WGS) entry which is preliminary data.</text>
</comment>
<dbReference type="PROSITE" id="PS50002">
    <property type="entry name" value="SH3"/>
    <property type="match status" value="1"/>
</dbReference>
<sequence length="214" mass="22696">MSTPSDPQAAALLAHVVSQTEQNISFLASQNYISSTEAADIIARLPKPQSKGAIANSMSSLTLVPARSPSPSRRNIPPPPPQVIEIIDETNTDWWTGKCRGRQGLFPSNHVEKLDSTPSPAPPPPMMMPIMPSMPMQPMQQQPPSYLPEKAGYVPYGQAPMPPPAPEVQVVQVQQEPKKHRFGKLGNTMANSAAGGVGFGAGAAIGSGIVNAIF</sequence>
<dbReference type="EMBL" id="LUGG01000009">
    <property type="protein sequence ID" value="OBZ72329.1"/>
    <property type="molecule type" value="Genomic_DNA"/>
</dbReference>
<name>A0A1C7M7I5_GRIFR</name>
<gene>
    <name evidence="4" type="primary">PIN3</name>
    <name evidence="4" type="ORF">A0H81_07503</name>
</gene>
<dbReference type="Pfam" id="PF00018">
    <property type="entry name" value="SH3_1"/>
    <property type="match status" value="1"/>
</dbReference>
<organism evidence="4 5">
    <name type="scientific">Grifola frondosa</name>
    <name type="common">Maitake</name>
    <name type="synonym">Polyporus frondosus</name>
    <dbReference type="NCBI Taxonomy" id="5627"/>
    <lineage>
        <taxon>Eukaryota</taxon>
        <taxon>Fungi</taxon>
        <taxon>Dikarya</taxon>
        <taxon>Basidiomycota</taxon>
        <taxon>Agaricomycotina</taxon>
        <taxon>Agaricomycetes</taxon>
        <taxon>Polyporales</taxon>
        <taxon>Grifolaceae</taxon>
        <taxon>Grifola</taxon>
    </lineage>
</organism>
<reference evidence="4 5" key="1">
    <citation type="submission" date="2016-03" db="EMBL/GenBank/DDBJ databases">
        <title>Whole genome sequencing of Grifola frondosa 9006-11.</title>
        <authorList>
            <person name="Min B."/>
            <person name="Park H."/>
            <person name="Kim J.-G."/>
            <person name="Cho H."/>
            <person name="Oh Y.-L."/>
            <person name="Kong W.-S."/>
            <person name="Choi I.-G."/>
        </authorList>
    </citation>
    <scope>NUCLEOTIDE SEQUENCE [LARGE SCALE GENOMIC DNA]</scope>
    <source>
        <strain evidence="4 5">9006-11</strain>
    </source>
</reference>
<dbReference type="OrthoDB" id="5983572at2759"/>